<feature type="region of interest" description="Disordered" evidence="1">
    <location>
        <begin position="1"/>
        <end position="22"/>
    </location>
</feature>
<evidence type="ECO:0000313" key="2">
    <source>
        <dbReference type="EMBL" id="KAK7274083.1"/>
    </source>
</evidence>
<protein>
    <submittedName>
        <fullName evidence="2">Uncharacterized protein</fullName>
    </submittedName>
</protein>
<evidence type="ECO:0000256" key="1">
    <source>
        <dbReference type="SAM" id="MobiDB-lite"/>
    </source>
</evidence>
<name>A0AAN9FLB2_CROPI</name>
<proteinExistence type="predicted"/>
<dbReference type="AlphaFoldDB" id="A0AAN9FLB2"/>
<reference evidence="2 3" key="1">
    <citation type="submission" date="2024-01" db="EMBL/GenBank/DDBJ databases">
        <title>The genomes of 5 underutilized Papilionoideae crops provide insights into root nodulation and disease resistanc.</title>
        <authorList>
            <person name="Yuan L."/>
        </authorList>
    </citation>
    <scope>NUCLEOTIDE SEQUENCE [LARGE SCALE GENOMIC DNA]</scope>
    <source>
        <strain evidence="2">ZHUSHIDOU_FW_LH</strain>
        <tissue evidence="2">Leaf</tissue>
    </source>
</reference>
<keyword evidence="3" id="KW-1185">Reference proteome</keyword>
<sequence length="163" mass="18283">MGGPADYHGGYPMPLPARIDPKAEELEELDAVMNELSDDAFEAMEESEPEEDPEEFMEEEYPDAEEIEVDPTTPSAPSSVSSFSCCHAATPPFSSSTTARLRSLSIHFSSLHVHLLQASTSVTFVIYLRIRRSPSTLTSVHQWELSYLPIHGMVERGKRNWKR</sequence>
<dbReference type="EMBL" id="JAYWIO010000003">
    <property type="protein sequence ID" value="KAK7274083.1"/>
    <property type="molecule type" value="Genomic_DNA"/>
</dbReference>
<gene>
    <name evidence="2" type="ORF">RIF29_15155</name>
</gene>
<feature type="compositionally biased region" description="Low complexity" evidence="1">
    <location>
        <begin position="71"/>
        <end position="82"/>
    </location>
</feature>
<evidence type="ECO:0000313" key="3">
    <source>
        <dbReference type="Proteomes" id="UP001372338"/>
    </source>
</evidence>
<feature type="region of interest" description="Disordered" evidence="1">
    <location>
        <begin position="39"/>
        <end position="82"/>
    </location>
</feature>
<organism evidence="2 3">
    <name type="scientific">Crotalaria pallida</name>
    <name type="common">Smooth rattlebox</name>
    <name type="synonym">Crotalaria striata</name>
    <dbReference type="NCBI Taxonomy" id="3830"/>
    <lineage>
        <taxon>Eukaryota</taxon>
        <taxon>Viridiplantae</taxon>
        <taxon>Streptophyta</taxon>
        <taxon>Embryophyta</taxon>
        <taxon>Tracheophyta</taxon>
        <taxon>Spermatophyta</taxon>
        <taxon>Magnoliopsida</taxon>
        <taxon>eudicotyledons</taxon>
        <taxon>Gunneridae</taxon>
        <taxon>Pentapetalae</taxon>
        <taxon>rosids</taxon>
        <taxon>fabids</taxon>
        <taxon>Fabales</taxon>
        <taxon>Fabaceae</taxon>
        <taxon>Papilionoideae</taxon>
        <taxon>50 kb inversion clade</taxon>
        <taxon>genistoids sensu lato</taxon>
        <taxon>core genistoids</taxon>
        <taxon>Crotalarieae</taxon>
        <taxon>Crotalaria</taxon>
    </lineage>
</organism>
<comment type="caution">
    <text evidence="2">The sequence shown here is derived from an EMBL/GenBank/DDBJ whole genome shotgun (WGS) entry which is preliminary data.</text>
</comment>
<dbReference type="Proteomes" id="UP001372338">
    <property type="component" value="Unassembled WGS sequence"/>
</dbReference>
<accession>A0AAN9FLB2</accession>
<feature type="compositionally biased region" description="Acidic residues" evidence="1">
    <location>
        <begin position="39"/>
        <end position="69"/>
    </location>
</feature>